<evidence type="ECO:0000313" key="2">
    <source>
        <dbReference type="Proteomes" id="UP000019253"/>
    </source>
</evidence>
<dbReference type="RefSeq" id="WP_036064775.1">
    <property type="nucleotide sequence ID" value="NZ_AODD01000002.1"/>
</dbReference>
<proteinExistence type="predicted"/>
<dbReference type="OrthoDB" id="2601963at2"/>
<protein>
    <submittedName>
        <fullName evidence="1">Gp15</fullName>
    </submittedName>
</protein>
<accession>W7BCC6</accession>
<organism evidence="1 2">
    <name type="scientific">Listeria grandensis FSL F6-0971</name>
    <dbReference type="NCBI Taxonomy" id="1265819"/>
    <lineage>
        <taxon>Bacteria</taxon>
        <taxon>Bacillati</taxon>
        <taxon>Bacillota</taxon>
        <taxon>Bacilli</taxon>
        <taxon>Bacillales</taxon>
        <taxon>Listeriaceae</taxon>
        <taxon>Listeria</taxon>
    </lineage>
</organism>
<dbReference type="Proteomes" id="UP000019253">
    <property type="component" value="Unassembled WGS sequence"/>
</dbReference>
<keyword evidence="2" id="KW-1185">Reference proteome</keyword>
<dbReference type="AlphaFoldDB" id="W7BCC6"/>
<comment type="caution">
    <text evidence="1">The sequence shown here is derived from an EMBL/GenBank/DDBJ whole genome shotgun (WGS) entry which is preliminary data.</text>
</comment>
<dbReference type="PATRIC" id="fig|1265819.5.peg.526"/>
<name>W7BCC6_9LIST</name>
<sequence length="133" mass="14155">MPEGMETYDAAKVSIIVDGLNYFGFSDGDMVNCSKDSNNAEFKSDAQGNASAAVNNDSLGTIKIDLAQTSPCYKHIVGLANSKKTFPIRIVDGNHVIGGLRAIVEKLPDAGYGKGVGTRSATIKVMDYSDKFN</sequence>
<dbReference type="NCBIfam" id="NF047581">
    <property type="entry name" value="gp105_phage_fam"/>
    <property type="match status" value="1"/>
</dbReference>
<gene>
    <name evidence="1" type="ORF">PGRAN_02675</name>
</gene>
<dbReference type="STRING" id="1265819.PGRAN_02675"/>
<reference evidence="1 2" key="1">
    <citation type="journal article" date="2014" name="Int. J. Syst. Evol. Microbiol.">
        <title>Listeria floridensis sp. nov., Listeria aquatica sp. nov., Listeria cornellensis sp. nov., Listeria riparia sp. nov. and Listeria grandensis sp. nov., from agricultural and natural environments.</title>
        <authorList>
            <person name="den Bakker H.C."/>
            <person name="Warchocki S."/>
            <person name="Wright E.M."/>
            <person name="Allred A.F."/>
            <person name="Ahlstrom C."/>
            <person name="Manuel C.S."/>
            <person name="Stasiewicz M.J."/>
            <person name="Burrell A."/>
            <person name="Roof S."/>
            <person name="Strawn L."/>
            <person name="Fortes E.D."/>
            <person name="Nightingale K.K."/>
            <person name="Kephart D."/>
            <person name="Wiedmann M."/>
        </authorList>
    </citation>
    <scope>NUCLEOTIDE SEQUENCE [LARGE SCALE GENOMIC DNA]</scope>
    <source>
        <strain evidence="2">FSL F6-971</strain>
    </source>
</reference>
<dbReference type="InterPro" id="IPR021695">
    <property type="entry name" value="Phage_KPP10_Orf10"/>
</dbReference>
<evidence type="ECO:0000313" key="1">
    <source>
        <dbReference type="EMBL" id="EUJ24764.1"/>
    </source>
</evidence>
<dbReference type="EMBL" id="AODD01000002">
    <property type="protein sequence ID" value="EUJ24764.1"/>
    <property type="molecule type" value="Genomic_DNA"/>
</dbReference>